<protein>
    <submittedName>
        <fullName evidence="1">Uncharacterized protein</fullName>
    </submittedName>
</protein>
<comment type="caution">
    <text evidence="1">The sequence shown here is derived from an EMBL/GenBank/DDBJ whole genome shotgun (WGS) entry which is preliminary data.</text>
</comment>
<dbReference type="Proteomes" id="UP000241899">
    <property type="component" value="Unassembled WGS sequence"/>
</dbReference>
<dbReference type="RefSeq" id="WP_107325421.1">
    <property type="nucleotide sequence ID" value="NZ_NHSP01000038.1"/>
</dbReference>
<accession>A0A2T4JGJ7</accession>
<dbReference type="EMBL" id="PZKF01000025">
    <property type="protein sequence ID" value="PTE17031.1"/>
    <property type="molecule type" value="Genomic_DNA"/>
</dbReference>
<gene>
    <name evidence="1" type="ORF">C5F46_11080</name>
</gene>
<dbReference type="OrthoDB" id="7872767at2"/>
<evidence type="ECO:0000313" key="2">
    <source>
        <dbReference type="Proteomes" id="UP000241899"/>
    </source>
</evidence>
<dbReference type="AlphaFoldDB" id="A0A2T4JGJ7"/>
<evidence type="ECO:0000313" key="1">
    <source>
        <dbReference type="EMBL" id="PTE17031.1"/>
    </source>
</evidence>
<keyword evidence="2" id="KW-1185">Reference proteome</keyword>
<sequence>MTRALLRLRSRTGKTICATDVTSELRRRVQAAACLQGQTDAAKLRDLIGQPLSAEEGAPS</sequence>
<organism evidence="1 2">
    <name type="scientific">Phaeovulum veldkampii DSM 11550</name>
    <dbReference type="NCBI Taxonomy" id="1185920"/>
    <lineage>
        <taxon>Bacteria</taxon>
        <taxon>Pseudomonadati</taxon>
        <taxon>Pseudomonadota</taxon>
        <taxon>Alphaproteobacteria</taxon>
        <taxon>Rhodobacterales</taxon>
        <taxon>Paracoccaceae</taxon>
        <taxon>Phaeovulum</taxon>
    </lineage>
</organism>
<name>A0A2T4JGJ7_9RHOB</name>
<proteinExistence type="predicted"/>
<reference evidence="1 2" key="1">
    <citation type="submission" date="2018-03" db="EMBL/GenBank/DDBJ databases">
        <title>Rhodobacter veldkampii.</title>
        <authorList>
            <person name="Meyer T.E."/>
            <person name="Miller S."/>
            <person name="Lodha T."/>
            <person name="Gandham S."/>
            <person name="Chintalapati S."/>
            <person name="Chintalapati V.R."/>
        </authorList>
    </citation>
    <scope>NUCLEOTIDE SEQUENCE [LARGE SCALE GENOMIC DNA]</scope>
    <source>
        <strain evidence="1 2">DSM 11550</strain>
    </source>
</reference>